<feature type="region of interest" description="Disordered" evidence="1">
    <location>
        <begin position="84"/>
        <end position="103"/>
    </location>
</feature>
<evidence type="ECO:0000313" key="3">
    <source>
        <dbReference type="Proteomes" id="UP001168821"/>
    </source>
</evidence>
<sequence>MQRQRHQSAIRVWQSNYVNFILEHNENTHEHERSFEPLVVAVLLPTIVIRSIASTVAQHFSITVMPYEQAVTVANSWLGLGHHEADSVTSSGPPLTSIQSLHP</sequence>
<protein>
    <submittedName>
        <fullName evidence="2">Uncharacterized protein</fullName>
    </submittedName>
</protein>
<gene>
    <name evidence="2" type="ORF">Zmor_021110</name>
</gene>
<dbReference type="EMBL" id="JALNTZ010000006">
    <property type="protein sequence ID" value="KAJ3649360.1"/>
    <property type="molecule type" value="Genomic_DNA"/>
</dbReference>
<feature type="compositionally biased region" description="Polar residues" evidence="1">
    <location>
        <begin position="87"/>
        <end position="103"/>
    </location>
</feature>
<evidence type="ECO:0000313" key="2">
    <source>
        <dbReference type="EMBL" id="KAJ3649360.1"/>
    </source>
</evidence>
<comment type="caution">
    <text evidence="2">The sequence shown here is derived from an EMBL/GenBank/DDBJ whole genome shotgun (WGS) entry which is preliminary data.</text>
</comment>
<dbReference type="AlphaFoldDB" id="A0AA38I582"/>
<dbReference type="Proteomes" id="UP001168821">
    <property type="component" value="Unassembled WGS sequence"/>
</dbReference>
<keyword evidence="3" id="KW-1185">Reference proteome</keyword>
<proteinExistence type="predicted"/>
<reference evidence="2" key="1">
    <citation type="journal article" date="2023" name="G3 (Bethesda)">
        <title>Whole genome assemblies of Zophobas morio and Tenebrio molitor.</title>
        <authorList>
            <person name="Kaur S."/>
            <person name="Stinson S.A."/>
            <person name="diCenzo G.C."/>
        </authorList>
    </citation>
    <scope>NUCLEOTIDE SEQUENCE</scope>
    <source>
        <strain evidence="2">QUZm001</strain>
    </source>
</reference>
<name>A0AA38I582_9CUCU</name>
<evidence type="ECO:0000256" key="1">
    <source>
        <dbReference type="SAM" id="MobiDB-lite"/>
    </source>
</evidence>
<accession>A0AA38I582</accession>
<organism evidence="2 3">
    <name type="scientific">Zophobas morio</name>
    <dbReference type="NCBI Taxonomy" id="2755281"/>
    <lineage>
        <taxon>Eukaryota</taxon>
        <taxon>Metazoa</taxon>
        <taxon>Ecdysozoa</taxon>
        <taxon>Arthropoda</taxon>
        <taxon>Hexapoda</taxon>
        <taxon>Insecta</taxon>
        <taxon>Pterygota</taxon>
        <taxon>Neoptera</taxon>
        <taxon>Endopterygota</taxon>
        <taxon>Coleoptera</taxon>
        <taxon>Polyphaga</taxon>
        <taxon>Cucujiformia</taxon>
        <taxon>Tenebrionidae</taxon>
        <taxon>Zophobas</taxon>
    </lineage>
</organism>